<dbReference type="InterPro" id="IPR029044">
    <property type="entry name" value="Nucleotide-diphossugar_trans"/>
</dbReference>
<dbReference type="EC" id="2.4.-.-" evidence="2"/>
<feature type="domain" description="Glycosyltransferase 2-like" evidence="1">
    <location>
        <begin position="4"/>
        <end position="174"/>
    </location>
</feature>
<dbReference type="Proteomes" id="UP001230915">
    <property type="component" value="Unassembled WGS sequence"/>
</dbReference>
<keyword evidence="2" id="KW-0328">Glycosyltransferase</keyword>
<dbReference type="PANTHER" id="PTHR43179:SF7">
    <property type="entry name" value="RHAMNOSYLTRANSFERASE WBBL"/>
    <property type="match status" value="1"/>
</dbReference>
<dbReference type="PANTHER" id="PTHR43179">
    <property type="entry name" value="RHAMNOSYLTRANSFERASE WBBL"/>
    <property type="match status" value="1"/>
</dbReference>
<comment type="caution">
    <text evidence="2">The sequence shown here is derived from an EMBL/GenBank/DDBJ whole genome shotgun (WGS) entry which is preliminary data.</text>
</comment>
<dbReference type="Gene3D" id="3.90.550.10">
    <property type="entry name" value="Spore Coat Polysaccharide Biosynthesis Protein SpsA, Chain A"/>
    <property type="match status" value="1"/>
</dbReference>
<accession>A0ABU1A1T0</accession>
<keyword evidence="3" id="KW-1185">Reference proteome</keyword>
<dbReference type="RefSeq" id="WP_308863485.1">
    <property type="nucleotide sequence ID" value="NZ_JAVHUL010000008.1"/>
</dbReference>
<sequence>MELSIIILNYKVPYHLMLCLDSVQKAIAKLDAEVIVVDNNSQDESAAMVSEHFPEVKLIENPVNSGFSKGNNLGVAQAKGKYICLLNPDTVVGEQCFKNFLTYARLNKDLGAMGPRLIDGLGEFLPESKRNVPVPIIALKKIIGIKKSYYSSVHFAKHGAIEVLVGAFMMMRKDRYLEVGGLDEDYFMYGEDIDLSYKFLKAGYQNYYLGTERVLHFKGESSPKDEVYRERFFGAMHIFYQKHFKNSLAWLVKPTLSLAGFLYGIKPDSKEKKSTIKQVLLIGATPGLQREMGKKFDIPIHAADKKLVMKKAFGHSLFVLNAEKLTYEEILYLMNTQKNKYNNFRIKPTGFSFVLGSDSSTTQGQMIKF</sequence>
<evidence type="ECO:0000259" key="1">
    <source>
        <dbReference type="Pfam" id="PF00535"/>
    </source>
</evidence>
<evidence type="ECO:0000313" key="3">
    <source>
        <dbReference type="Proteomes" id="UP001230915"/>
    </source>
</evidence>
<dbReference type="SUPFAM" id="SSF53448">
    <property type="entry name" value="Nucleotide-diphospho-sugar transferases"/>
    <property type="match status" value="1"/>
</dbReference>
<protein>
    <submittedName>
        <fullName evidence="2">Glycosyltransferase family 2 protein</fullName>
        <ecNumber evidence="2">2.4.-.-</ecNumber>
    </submittedName>
</protein>
<dbReference type="InterPro" id="IPR001173">
    <property type="entry name" value="Glyco_trans_2-like"/>
</dbReference>
<reference evidence="2 3" key="1">
    <citation type="submission" date="2023-08" db="EMBL/GenBank/DDBJ databases">
        <title>Mesonia sp. MT50, isolated from deep-sea sediment of the Mariana Trench.</title>
        <authorList>
            <person name="Fu H."/>
        </authorList>
    </citation>
    <scope>NUCLEOTIDE SEQUENCE [LARGE SCALE GENOMIC DNA]</scope>
    <source>
        <strain evidence="2 3">MT50</strain>
    </source>
</reference>
<evidence type="ECO:0000313" key="2">
    <source>
        <dbReference type="EMBL" id="MDQ7916824.1"/>
    </source>
</evidence>
<keyword evidence="2" id="KW-0808">Transferase</keyword>
<dbReference type="EMBL" id="JAVHUL010000008">
    <property type="protein sequence ID" value="MDQ7916824.1"/>
    <property type="molecule type" value="Genomic_DNA"/>
</dbReference>
<name>A0ABU1A1T0_9FLAO</name>
<gene>
    <name evidence="2" type="ORF">RBU60_04500</name>
</gene>
<proteinExistence type="predicted"/>
<dbReference type="Pfam" id="PF00535">
    <property type="entry name" value="Glycos_transf_2"/>
    <property type="match status" value="1"/>
</dbReference>
<dbReference type="GO" id="GO:0016757">
    <property type="term" value="F:glycosyltransferase activity"/>
    <property type="evidence" value="ECO:0007669"/>
    <property type="project" value="UniProtKB-KW"/>
</dbReference>
<dbReference type="CDD" id="cd04186">
    <property type="entry name" value="GT_2_like_c"/>
    <property type="match status" value="1"/>
</dbReference>
<organism evidence="2 3">
    <name type="scientific">Mesonia profundi</name>
    <dbReference type="NCBI Taxonomy" id="3070998"/>
    <lineage>
        <taxon>Bacteria</taxon>
        <taxon>Pseudomonadati</taxon>
        <taxon>Bacteroidota</taxon>
        <taxon>Flavobacteriia</taxon>
        <taxon>Flavobacteriales</taxon>
        <taxon>Flavobacteriaceae</taxon>
        <taxon>Mesonia</taxon>
    </lineage>
</organism>